<keyword evidence="3 5" id="KW-1133">Transmembrane helix</keyword>
<reference evidence="8" key="2">
    <citation type="submission" date="2015-06" db="EMBL/GenBank/DDBJ databases">
        <title>Complete genome sequence of Spiroplasma eriocheiris TDA-040725-5 (DSM 21848).</title>
        <authorList>
            <person name="Lo W.-S."/>
            <person name="Kuo C.-H."/>
        </authorList>
    </citation>
    <scope>NUCLEOTIDE SEQUENCE [LARGE SCALE GENOMIC DNA]</scope>
    <source>
        <strain evidence="8">TDA-040725-5</strain>
    </source>
</reference>
<evidence type="ECO:0000313" key="8">
    <source>
        <dbReference type="Proteomes" id="UP000035661"/>
    </source>
</evidence>
<feature type="transmembrane region" description="Helical" evidence="5">
    <location>
        <begin position="330"/>
        <end position="351"/>
    </location>
</feature>
<dbReference type="AlphaFoldDB" id="A0A0H3XN23"/>
<dbReference type="Gene3D" id="1.20.1420.30">
    <property type="entry name" value="NCX, central ion-binding region"/>
    <property type="match status" value="1"/>
</dbReference>
<organism evidence="7 8">
    <name type="scientific">Spiroplasma eriocheiris</name>
    <dbReference type="NCBI Taxonomy" id="315358"/>
    <lineage>
        <taxon>Bacteria</taxon>
        <taxon>Bacillati</taxon>
        <taxon>Mycoplasmatota</taxon>
        <taxon>Mollicutes</taxon>
        <taxon>Entomoplasmatales</taxon>
        <taxon>Spiroplasmataceae</taxon>
        <taxon>Spiroplasma</taxon>
    </lineage>
</organism>
<feature type="transmembrane region" description="Helical" evidence="5">
    <location>
        <begin position="291"/>
        <end position="310"/>
    </location>
</feature>
<dbReference type="EMBL" id="CP011856">
    <property type="protein sequence ID" value="AKM54532.1"/>
    <property type="molecule type" value="Genomic_DNA"/>
</dbReference>
<feature type="transmembrane region" description="Helical" evidence="5">
    <location>
        <begin position="264"/>
        <end position="284"/>
    </location>
</feature>
<dbReference type="Proteomes" id="UP000035661">
    <property type="component" value="Chromosome"/>
</dbReference>
<evidence type="ECO:0000259" key="6">
    <source>
        <dbReference type="Pfam" id="PF01699"/>
    </source>
</evidence>
<protein>
    <submittedName>
        <fullName evidence="7">Cation transporter</fullName>
    </submittedName>
</protein>
<dbReference type="InterPro" id="IPR044880">
    <property type="entry name" value="NCX_ion-bd_dom_sf"/>
</dbReference>
<feature type="transmembrane region" description="Helical" evidence="5">
    <location>
        <begin position="363"/>
        <end position="387"/>
    </location>
</feature>
<feature type="transmembrane region" description="Helical" evidence="5">
    <location>
        <begin position="129"/>
        <end position="150"/>
    </location>
</feature>
<feature type="transmembrane region" description="Helical" evidence="5">
    <location>
        <begin position="101"/>
        <end position="117"/>
    </location>
</feature>
<dbReference type="InterPro" id="IPR004837">
    <property type="entry name" value="NaCa_Exmemb"/>
</dbReference>
<keyword evidence="4 5" id="KW-0472">Membrane</keyword>
<gene>
    <name evidence="7" type="ORF">SERIO_v1c09740</name>
</gene>
<dbReference type="STRING" id="315358.SERIO_v1c09740"/>
<evidence type="ECO:0000256" key="3">
    <source>
        <dbReference type="ARBA" id="ARBA00022989"/>
    </source>
</evidence>
<proteinExistence type="predicted"/>
<keyword evidence="8" id="KW-1185">Reference proteome</keyword>
<feature type="transmembrane region" description="Helical" evidence="5">
    <location>
        <begin position="22"/>
        <end position="41"/>
    </location>
</feature>
<comment type="subcellular location">
    <subcellularLocation>
        <location evidence="1">Membrane</location>
        <topology evidence="1">Multi-pass membrane protein</topology>
    </subcellularLocation>
</comment>
<evidence type="ECO:0000256" key="1">
    <source>
        <dbReference type="ARBA" id="ARBA00004141"/>
    </source>
</evidence>
<name>A0A0H3XN23_9MOLU</name>
<dbReference type="RefSeq" id="WP_047791729.1">
    <property type="nucleotide sequence ID" value="NZ_CP011856.1"/>
</dbReference>
<feature type="domain" description="Sodium/calcium exchanger membrane region" evidence="6">
    <location>
        <begin position="228"/>
        <end position="376"/>
    </location>
</feature>
<dbReference type="PATRIC" id="fig|743698.3.peg.983"/>
<sequence length="391" mass="44379">MGKLLTWNIDIFKAMHLYEGKIAQAVLWIPFLVFAVGVIFASKYMSEYLVAWTARKKIKQSVAGALILATVTSLPETTIALTMGASGFPQQSFANTIGGNSYYLFLFALISLIFIRRQSFIRVNKWNRILLMIGLSFSCILFLTFIPQHFTVESLNALRFLAYTIPGINISWVLLLFAVSYILTIFFFLRQNKKEPVTYDKNLVAQYDEEDETTEKELKNHLTMKQLLVFFIVAIVVLVSFSFCLSLIMGVVPHAYHIPETSAGGLLLSFVTNMPETISTFTLLKMGKNNIAFGGLVGSILYNNVINFFGDIAFQGDGVLNHIILHDQDYLQYFMLTLMQFVLVVLTRLTIQRQVVRRRKVYIFLNLVIILIFISIWTVNLTVIAAITPLP</sequence>
<evidence type="ECO:0000256" key="5">
    <source>
        <dbReference type="SAM" id="Phobius"/>
    </source>
</evidence>
<reference evidence="7 8" key="1">
    <citation type="journal article" date="2015" name="Genome Biol. Evol.">
        <title>Found and Lost: The Fates of Horizontally Acquired Genes in Arthropod-Symbiotic Spiroplasma.</title>
        <authorList>
            <person name="Lo W.S."/>
            <person name="Gasparich G.E."/>
            <person name="Kuo C.H."/>
        </authorList>
    </citation>
    <scope>NUCLEOTIDE SEQUENCE [LARGE SCALE GENOMIC DNA]</scope>
    <source>
        <strain evidence="8">TDA-040725-5</strain>
    </source>
</reference>
<dbReference type="GO" id="GO:0055085">
    <property type="term" value="P:transmembrane transport"/>
    <property type="evidence" value="ECO:0007669"/>
    <property type="project" value="InterPro"/>
</dbReference>
<feature type="domain" description="Sodium/calcium exchanger membrane region" evidence="6">
    <location>
        <begin position="28"/>
        <end position="186"/>
    </location>
</feature>
<evidence type="ECO:0000256" key="2">
    <source>
        <dbReference type="ARBA" id="ARBA00022692"/>
    </source>
</evidence>
<accession>A0A0H3XN23</accession>
<evidence type="ECO:0000256" key="4">
    <source>
        <dbReference type="ARBA" id="ARBA00023136"/>
    </source>
</evidence>
<dbReference type="KEGG" id="seri:SERIO_v1c09740"/>
<keyword evidence="2 5" id="KW-0812">Transmembrane</keyword>
<feature type="transmembrane region" description="Helical" evidence="5">
    <location>
        <begin position="227"/>
        <end position="252"/>
    </location>
</feature>
<feature type="transmembrane region" description="Helical" evidence="5">
    <location>
        <begin position="170"/>
        <end position="189"/>
    </location>
</feature>
<evidence type="ECO:0000313" key="7">
    <source>
        <dbReference type="EMBL" id="AKM54532.1"/>
    </source>
</evidence>
<dbReference type="Pfam" id="PF01699">
    <property type="entry name" value="Na_Ca_ex"/>
    <property type="match status" value="2"/>
</dbReference>
<feature type="transmembrane region" description="Helical" evidence="5">
    <location>
        <begin position="62"/>
        <end position="81"/>
    </location>
</feature>
<dbReference type="GO" id="GO:0016020">
    <property type="term" value="C:membrane"/>
    <property type="evidence" value="ECO:0007669"/>
    <property type="project" value="UniProtKB-SubCell"/>
</dbReference>